<name>A0A9Q1RQ31_9SOLA</name>
<comment type="caution">
    <text evidence="1">The sequence shown here is derived from an EMBL/GenBank/DDBJ whole genome shotgun (WGS) entry which is preliminary data.</text>
</comment>
<accession>A0A9Q1RQ31</accession>
<dbReference type="AlphaFoldDB" id="A0A9Q1RQ31"/>
<evidence type="ECO:0000313" key="1">
    <source>
        <dbReference type="EMBL" id="KAJ8565958.1"/>
    </source>
</evidence>
<dbReference type="Proteomes" id="UP001152561">
    <property type="component" value="Unassembled WGS sequence"/>
</dbReference>
<dbReference type="EMBL" id="JAJAGQ010000004">
    <property type="protein sequence ID" value="KAJ8565958.1"/>
    <property type="molecule type" value="Genomic_DNA"/>
</dbReference>
<keyword evidence="2" id="KW-1185">Reference proteome</keyword>
<evidence type="ECO:0000313" key="2">
    <source>
        <dbReference type="Proteomes" id="UP001152561"/>
    </source>
</evidence>
<protein>
    <submittedName>
        <fullName evidence="1">Uncharacterized protein</fullName>
    </submittedName>
</protein>
<sequence>MQSTPTEEMWEKPKGTTPARIVMNTDQQRLSLNIFSAHVSCFVLNDISDNLDLTFSIDADEEKLYFMNNNEVTDYYLPSVKCILEGVQGHGFKPWKQPHAEMQVNDLRAIQNILDTVQHHRLFSDSEMSFKILARKTKLLSSIYHWTSKVSLEGPFTARNFRFPEISDPQSLCQS</sequence>
<gene>
    <name evidence="1" type="ORF">K7X08_008534</name>
</gene>
<organism evidence="1 2">
    <name type="scientific">Anisodus acutangulus</name>
    <dbReference type="NCBI Taxonomy" id="402998"/>
    <lineage>
        <taxon>Eukaryota</taxon>
        <taxon>Viridiplantae</taxon>
        <taxon>Streptophyta</taxon>
        <taxon>Embryophyta</taxon>
        <taxon>Tracheophyta</taxon>
        <taxon>Spermatophyta</taxon>
        <taxon>Magnoliopsida</taxon>
        <taxon>eudicotyledons</taxon>
        <taxon>Gunneridae</taxon>
        <taxon>Pentapetalae</taxon>
        <taxon>asterids</taxon>
        <taxon>lamiids</taxon>
        <taxon>Solanales</taxon>
        <taxon>Solanaceae</taxon>
        <taxon>Solanoideae</taxon>
        <taxon>Hyoscyameae</taxon>
        <taxon>Anisodus</taxon>
    </lineage>
</organism>
<reference evidence="2" key="1">
    <citation type="journal article" date="2023" name="Proc. Natl. Acad. Sci. U.S.A.">
        <title>Genomic and structural basis for evolution of tropane alkaloid biosynthesis.</title>
        <authorList>
            <person name="Wanga Y.-J."/>
            <person name="Taina T."/>
            <person name="Yua J.-Y."/>
            <person name="Lia J."/>
            <person name="Xua B."/>
            <person name="Chenc J."/>
            <person name="D'Auriad J.C."/>
            <person name="Huanga J.-P."/>
            <person name="Huanga S.-X."/>
        </authorList>
    </citation>
    <scope>NUCLEOTIDE SEQUENCE [LARGE SCALE GENOMIC DNA]</scope>
    <source>
        <strain evidence="2">cv. KIB-2019</strain>
    </source>
</reference>
<proteinExistence type="predicted"/>